<evidence type="ECO:0000313" key="1">
    <source>
        <dbReference type="EMBL" id="MEV8157576.1"/>
    </source>
</evidence>
<keyword evidence="2" id="KW-1185">Reference proteome</keyword>
<gene>
    <name evidence="1" type="ORF">AB0O96_05120</name>
</gene>
<dbReference type="Proteomes" id="UP001553031">
    <property type="component" value="Unassembled WGS sequence"/>
</dbReference>
<dbReference type="RefSeq" id="WP_344204813.1">
    <property type="nucleotide sequence ID" value="NZ_BAAARF010000004.1"/>
</dbReference>
<organism evidence="1 2">
    <name type="scientific">Kocuria salsicia</name>
    <dbReference type="NCBI Taxonomy" id="664639"/>
    <lineage>
        <taxon>Bacteria</taxon>
        <taxon>Bacillati</taxon>
        <taxon>Actinomycetota</taxon>
        <taxon>Actinomycetes</taxon>
        <taxon>Micrococcales</taxon>
        <taxon>Micrococcaceae</taxon>
        <taxon>Kocuria</taxon>
    </lineage>
</organism>
<accession>A0ABV3KB00</accession>
<reference evidence="1 2" key="1">
    <citation type="submission" date="2024-06" db="EMBL/GenBank/DDBJ databases">
        <title>The Natural Products Discovery Center: Release of the First 8490 Sequenced Strains for Exploring Actinobacteria Biosynthetic Diversity.</title>
        <authorList>
            <person name="Kalkreuter E."/>
            <person name="Kautsar S.A."/>
            <person name="Yang D."/>
            <person name="Bader C.D."/>
            <person name="Teijaro C.N."/>
            <person name="Fluegel L."/>
            <person name="Davis C.M."/>
            <person name="Simpson J.R."/>
            <person name="Lauterbach L."/>
            <person name="Steele A.D."/>
            <person name="Gui C."/>
            <person name="Meng S."/>
            <person name="Li G."/>
            <person name="Viehrig K."/>
            <person name="Ye F."/>
            <person name="Su P."/>
            <person name="Kiefer A.F."/>
            <person name="Nichols A."/>
            <person name="Cepeda A.J."/>
            <person name="Yan W."/>
            <person name="Fan B."/>
            <person name="Jiang Y."/>
            <person name="Adhikari A."/>
            <person name="Zheng C.-J."/>
            <person name="Schuster L."/>
            <person name="Cowan T.M."/>
            <person name="Smanski M.J."/>
            <person name="Chevrette M.G."/>
            <person name="De Carvalho L.P.S."/>
            <person name="Shen B."/>
        </authorList>
    </citation>
    <scope>NUCLEOTIDE SEQUENCE [LARGE SCALE GENOMIC DNA]</scope>
    <source>
        <strain evidence="1 2">NPDC079179</strain>
    </source>
</reference>
<sequence>MATTVESLYPPELIQSVGHVVMSAAWLEDKAGELVHLTTMVQGGDPNIPTKGWAASGGQLVTEFKKVADEQLAERLEKALELRNDVVHGVFVGGEVFGPAESSETPTLATMKRQLGRSNPPQYSIKGWMDTGLATLASELSAIEELIDEEISYAMGLKVRPNPGANP</sequence>
<protein>
    <submittedName>
        <fullName evidence="1">Uncharacterized protein</fullName>
    </submittedName>
</protein>
<proteinExistence type="predicted"/>
<comment type="caution">
    <text evidence="1">The sequence shown here is derived from an EMBL/GenBank/DDBJ whole genome shotgun (WGS) entry which is preliminary data.</text>
</comment>
<name>A0ABV3KB00_9MICC</name>
<evidence type="ECO:0000313" key="2">
    <source>
        <dbReference type="Proteomes" id="UP001553031"/>
    </source>
</evidence>
<dbReference type="EMBL" id="JBFBLL010000002">
    <property type="protein sequence ID" value="MEV8157576.1"/>
    <property type="molecule type" value="Genomic_DNA"/>
</dbReference>